<reference evidence="1" key="1">
    <citation type="submission" date="2020-04" db="EMBL/GenBank/DDBJ databases">
        <authorList>
            <person name="Chiriac C."/>
            <person name="Salcher M."/>
            <person name="Ghai R."/>
            <person name="Kavagutti S V."/>
        </authorList>
    </citation>
    <scope>NUCLEOTIDE SEQUENCE</scope>
</reference>
<protein>
    <submittedName>
        <fullName evidence="1">Uncharacterized protein</fullName>
    </submittedName>
</protein>
<evidence type="ECO:0000313" key="1">
    <source>
        <dbReference type="EMBL" id="CAB4142361.1"/>
    </source>
</evidence>
<organism evidence="1">
    <name type="scientific">uncultured Caudovirales phage</name>
    <dbReference type="NCBI Taxonomy" id="2100421"/>
    <lineage>
        <taxon>Viruses</taxon>
        <taxon>Duplodnaviria</taxon>
        <taxon>Heunggongvirae</taxon>
        <taxon>Uroviricota</taxon>
        <taxon>Caudoviricetes</taxon>
        <taxon>Peduoviridae</taxon>
        <taxon>Maltschvirus</taxon>
        <taxon>Maltschvirus maltsch</taxon>
    </lineage>
</organism>
<name>A0A6J5M858_9CAUD</name>
<accession>A0A6J5M858</accession>
<gene>
    <name evidence="1" type="ORF">UFOVP438_7</name>
</gene>
<dbReference type="EMBL" id="LR796412">
    <property type="protein sequence ID" value="CAB4142361.1"/>
    <property type="molecule type" value="Genomic_DNA"/>
</dbReference>
<sequence>MAYTEDDLKFLRKIGQIVDEPAPVKVAKVKTETTTTTTESEE</sequence>
<proteinExistence type="predicted"/>